<dbReference type="Gene3D" id="3.90.79.10">
    <property type="entry name" value="Nucleoside Triphosphate Pyrophosphohydrolase"/>
    <property type="match status" value="1"/>
</dbReference>
<name>A0A0P6XV56_9CHLR</name>
<dbReference type="PRINTS" id="PR00502">
    <property type="entry name" value="NUDIXFAMILY"/>
</dbReference>
<protein>
    <recommendedName>
        <fullName evidence="3">Nudix hydrolase domain-containing protein</fullName>
    </recommendedName>
</protein>
<reference evidence="4 5" key="1">
    <citation type="submission" date="2015-07" db="EMBL/GenBank/DDBJ databases">
        <title>Whole genome sequence of Ardenticatena maritima DSM 23922.</title>
        <authorList>
            <person name="Hemp J."/>
            <person name="Ward L.M."/>
            <person name="Pace L.A."/>
            <person name="Fischer W.W."/>
        </authorList>
    </citation>
    <scope>NUCLEOTIDE SEQUENCE [LARGE SCALE GENOMIC DNA]</scope>
    <source>
        <strain evidence="4 5">110S</strain>
    </source>
</reference>
<dbReference type="InterPro" id="IPR020084">
    <property type="entry name" value="NUDIX_hydrolase_CS"/>
</dbReference>
<dbReference type="AlphaFoldDB" id="A0A0P6XV56"/>
<evidence type="ECO:0000256" key="2">
    <source>
        <dbReference type="RuleBase" id="RU003476"/>
    </source>
</evidence>
<dbReference type="InterPro" id="IPR020476">
    <property type="entry name" value="Nudix_hydrolase"/>
</dbReference>
<evidence type="ECO:0000313" key="4">
    <source>
        <dbReference type="EMBL" id="KPL88356.1"/>
    </source>
</evidence>
<feature type="domain" description="Nudix hydrolase" evidence="3">
    <location>
        <begin position="17"/>
        <end position="148"/>
    </location>
</feature>
<gene>
    <name evidence="4" type="ORF">SE16_05935</name>
</gene>
<dbReference type="GO" id="GO:0006167">
    <property type="term" value="P:AMP biosynthetic process"/>
    <property type="evidence" value="ECO:0007669"/>
    <property type="project" value="TreeGrafter"/>
</dbReference>
<dbReference type="GO" id="GO:0006754">
    <property type="term" value="P:ATP biosynthetic process"/>
    <property type="evidence" value="ECO:0007669"/>
    <property type="project" value="TreeGrafter"/>
</dbReference>
<dbReference type="PROSITE" id="PS00893">
    <property type="entry name" value="NUDIX_BOX"/>
    <property type="match status" value="1"/>
</dbReference>
<dbReference type="CDD" id="cd03673">
    <property type="entry name" value="NUDIX_Ap6A_hydrolase"/>
    <property type="match status" value="1"/>
</dbReference>
<dbReference type="InterPro" id="IPR051325">
    <property type="entry name" value="Nudix_hydrolase_domain"/>
</dbReference>
<dbReference type="InterPro" id="IPR000086">
    <property type="entry name" value="NUDIX_hydrolase_dom"/>
</dbReference>
<accession>A0A0P6XV56</accession>
<dbReference type="GO" id="GO:0004081">
    <property type="term" value="F:bis(5'-nucleosyl)-tetraphosphatase (asymmetrical) activity"/>
    <property type="evidence" value="ECO:0007669"/>
    <property type="project" value="TreeGrafter"/>
</dbReference>
<dbReference type="Proteomes" id="UP000050502">
    <property type="component" value="Unassembled WGS sequence"/>
</dbReference>
<dbReference type="PANTHER" id="PTHR21340:SF0">
    <property type="entry name" value="BIS(5'-NUCLEOSYL)-TETRAPHOSPHATASE [ASYMMETRICAL]"/>
    <property type="match status" value="1"/>
</dbReference>
<proteinExistence type="inferred from homology"/>
<dbReference type="Pfam" id="PF00293">
    <property type="entry name" value="NUDIX"/>
    <property type="match status" value="1"/>
</dbReference>
<dbReference type="SUPFAM" id="SSF55811">
    <property type="entry name" value="Nudix"/>
    <property type="match status" value="1"/>
</dbReference>
<evidence type="ECO:0000313" key="5">
    <source>
        <dbReference type="Proteomes" id="UP000050502"/>
    </source>
</evidence>
<evidence type="ECO:0000259" key="3">
    <source>
        <dbReference type="PROSITE" id="PS51462"/>
    </source>
</evidence>
<dbReference type="PROSITE" id="PS51462">
    <property type="entry name" value="NUDIX"/>
    <property type="match status" value="1"/>
</dbReference>
<evidence type="ECO:0000256" key="1">
    <source>
        <dbReference type="ARBA" id="ARBA00022801"/>
    </source>
</evidence>
<dbReference type="EMBL" id="LGKN01000004">
    <property type="protein sequence ID" value="KPL88356.1"/>
    <property type="molecule type" value="Genomic_DNA"/>
</dbReference>
<sequence length="157" mass="17965">MMSNHGKRTTMRVKTITVHSAGGVVLRGPADAPDVLMIATHNGTRWALPKGQVEPNESLPEAARREVEEETGIKVATLAHLETIEYWYYASRNVRHHKFVDYFLMKPIGGTLRPQLSEVDDVRWWPLAKALELATYDNDRRVIEKAGKRWPRYADEL</sequence>
<keyword evidence="1 2" id="KW-0378">Hydrolase</keyword>
<comment type="similarity">
    <text evidence="2">Belongs to the Nudix hydrolase family.</text>
</comment>
<dbReference type="PANTHER" id="PTHR21340">
    <property type="entry name" value="DIADENOSINE 5,5-P1,P4-TETRAPHOSPHATE PYROPHOSPHOHYDROLASE MUTT"/>
    <property type="match status" value="1"/>
</dbReference>
<comment type="caution">
    <text evidence="4">The sequence shown here is derived from an EMBL/GenBank/DDBJ whole genome shotgun (WGS) entry which is preliminary data.</text>
</comment>
<dbReference type="InterPro" id="IPR015797">
    <property type="entry name" value="NUDIX_hydrolase-like_dom_sf"/>
</dbReference>
<organism evidence="4 5">
    <name type="scientific">Ardenticatena maritima</name>
    <dbReference type="NCBI Taxonomy" id="872965"/>
    <lineage>
        <taxon>Bacteria</taxon>
        <taxon>Bacillati</taxon>
        <taxon>Chloroflexota</taxon>
        <taxon>Ardenticatenia</taxon>
        <taxon>Ardenticatenales</taxon>
        <taxon>Ardenticatenaceae</taxon>
        <taxon>Ardenticatena</taxon>
    </lineage>
</organism>